<reference evidence="6" key="2">
    <citation type="submission" date="2023-06" db="EMBL/GenBank/DDBJ databases">
        <authorList>
            <consortium name="Lawrence Berkeley National Laboratory"/>
            <person name="Haridas S."/>
            <person name="Hensen N."/>
            <person name="Bonometti L."/>
            <person name="Westerberg I."/>
            <person name="Brannstrom I.O."/>
            <person name="Guillou S."/>
            <person name="Cros-Aarteil S."/>
            <person name="Calhoun S."/>
            <person name="Kuo A."/>
            <person name="Mondo S."/>
            <person name="Pangilinan J."/>
            <person name="Riley R."/>
            <person name="Labutti K."/>
            <person name="Andreopoulos B."/>
            <person name="Lipzen A."/>
            <person name="Chen C."/>
            <person name="Yanf M."/>
            <person name="Daum C."/>
            <person name="Ng V."/>
            <person name="Clum A."/>
            <person name="Steindorff A."/>
            <person name="Ohm R."/>
            <person name="Martin F."/>
            <person name="Silar P."/>
            <person name="Natvig D."/>
            <person name="Lalanne C."/>
            <person name="Gautier V."/>
            <person name="Ament-Velasquez S.L."/>
            <person name="Kruys A."/>
            <person name="Hutchinson M.I."/>
            <person name="Powell A.J."/>
            <person name="Barry K."/>
            <person name="Miller A.N."/>
            <person name="Grigoriev I.V."/>
            <person name="Debuchy R."/>
            <person name="Gladieux P."/>
            <person name="Thoren M.H."/>
            <person name="Johannesson H."/>
        </authorList>
    </citation>
    <scope>NUCLEOTIDE SEQUENCE</scope>
    <source>
        <strain evidence="6">CBS 958.72</strain>
    </source>
</reference>
<dbReference type="EMBL" id="JAULSN010000002">
    <property type="protein sequence ID" value="KAK3378748.1"/>
    <property type="molecule type" value="Genomic_DNA"/>
</dbReference>
<keyword evidence="4" id="KW-0175">Coiled coil</keyword>
<organism evidence="6 7">
    <name type="scientific">Lasiosphaeria ovina</name>
    <dbReference type="NCBI Taxonomy" id="92902"/>
    <lineage>
        <taxon>Eukaryota</taxon>
        <taxon>Fungi</taxon>
        <taxon>Dikarya</taxon>
        <taxon>Ascomycota</taxon>
        <taxon>Pezizomycotina</taxon>
        <taxon>Sordariomycetes</taxon>
        <taxon>Sordariomycetidae</taxon>
        <taxon>Sordariales</taxon>
        <taxon>Lasiosphaeriaceae</taxon>
        <taxon>Lasiosphaeria</taxon>
    </lineage>
</organism>
<dbReference type="InterPro" id="IPR050745">
    <property type="entry name" value="Multifunctional_regulatory"/>
</dbReference>
<evidence type="ECO:0000256" key="1">
    <source>
        <dbReference type="ARBA" id="ARBA00022737"/>
    </source>
</evidence>
<feature type="repeat" description="ANK" evidence="3">
    <location>
        <begin position="440"/>
        <end position="473"/>
    </location>
</feature>
<proteinExistence type="predicted"/>
<dbReference type="Pfam" id="PF12796">
    <property type="entry name" value="Ank_2"/>
    <property type="match status" value="1"/>
</dbReference>
<evidence type="ECO:0000313" key="6">
    <source>
        <dbReference type="EMBL" id="KAK3378748.1"/>
    </source>
</evidence>
<dbReference type="Gene3D" id="1.25.40.20">
    <property type="entry name" value="Ankyrin repeat-containing domain"/>
    <property type="match status" value="1"/>
</dbReference>
<keyword evidence="2 3" id="KW-0040">ANK repeat</keyword>
<dbReference type="SUPFAM" id="SSF48403">
    <property type="entry name" value="Ankyrin repeat"/>
    <property type="match status" value="1"/>
</dbReference>
<sequence>MSSVWWFILQLPDSSASFNLHLLRIIACLKSLLSARKATAGPMDGLSAGAGAIAILQASGAIPSIIDTLRTLIHIGDEIKALNNELTTLLALQDHLKSQVDLLSGTDRRLRIPEPKMMQSARTTLSELVHELQELVARYKKKKRRRIRFVWDRNKIAQMGARARAARQELMMAITSDAGFRSQSRHKRGSRKTAPVAQCSEDPFFELLTVGRLLADLDNMEVDPSDPHPSTISMQASVYSSSSACPQSCSCRCHLSSALHTPSWFQPVLGSVLLSYSCIPLLGAWPCDQANCVRAASQVELTYYFPVRVLKRALCFSIEVGGSLGYGAGLHFGVPRVFSSHDEAWGTVNFGGPEDLKRLWAKRPGAYSPLDVTEADMSLLMVRLALARPKCFSSTHEAYVSQGGYVSQEDGAIAIQSGSSLSPLPSSSSPPLDLNQRDFLGRTPLIHASRIGNLPAVAQLLLRAGAKLIDARDSLGQTALLAALVGGHIRIALALLNAGCAVRVANDVGRTPLRAIFRTWDSRNPHPDAAEVLARLVQGGDVCARSSYGYTPLQYLHTLLGKRRERVRLRKLEDTTISIREETAAFESLANYESPAHTVEGGNRSKRSPWAEDQYHWRQLQHIIPNFHLEHARE</sequence>
<dbReference type="PANTHER" id="PTHR24189">
    <property type="entry name" value="MYOTROPHIN"/>
    <property type="match status" value="1"/>
</dbReference>
<keyword evidence="7" id="KW-1185">Reference proteome</keyword>
<dbReference type="Proteomes" id="UP001287356">
    <property type="component" value="Unassembled WGS sequence"/>
</dbReference>
<dbReference type="InterPro" id="IPR002110">
    <property type="entry name" value="Ankyrin_rpt"/>
</dbReference>
<evidence type="ECO:0000256" key="4">
    <source>
        <dbReference type="SAM" id="Coils"/>
    </source>
</evidence>
<evidence type="ECO:0000256" key="5">
    <source>
        <dbReference type="SAM" id="SignalP"/>
    </source>
</evidence>
<dbReference type="PANTHER" id="PTHR24189:SF50">
    <property type="entry name" value="ANKYRIN REPEAT AND SOCS BOX PROTEIN 2"/>
    <property type="match status" value="1"/>
</dbReference>
<dbReference type="InterPro" id="IPR036770">
    <property type="entry name" value="Ankyrin_rpt-contain_sf"/>
</dbReference>
<accession>A0AAE0NCW3</accession>
<feature type="chain" id="PRO_5042061192" description="Ankyrin" evidence="5">
    <location>
        <begin position="17"/>
        <end position="634"/>
    </location>
</feature>
<feature type="signal peptide" evidence="5">
    <location>
        <begin position="1"/>
        <end position="16"/>
    </location>
</feature>
<evidence type="ECO:0000256" key="2">
    <source>
        <dbReference type="ARBA" id="ARBA00023043"/>
    </source>
</evidence>
<name>A0AAE0NCW3_9PEZI</name>
<reference evidence="6" key="1">
    <citation type="journal article" date="2023" name="Mol. Phylogenet. Evol.">
        <title>Genome-scale phylogeny and comparative genomics of the fungal order Sordariales.</title>
        <authorList>
            <person name="Hensen N."/>
            <person name="Bonometti L."/>
            <person name="Westerberg I."/>
            <person name="Brannstrom I.O."/>
            <person name="Guillou S."/>
            <person name="Cros-Aarteil S."/>
            <person name="Calhoun S."/>
            <person name="Haridas S."/>
            <person name="Kuo A."/>
            <person name="Mondo S."/>
            <person name="Pangilinan J."/>
            <person name="Riley R."/>
            <person name="LaButti K."/>
            <person name="Andreopoulos B."/>
            <person name="Lipzen A."/>
            <person name="Chen C."/>
            <person name="Yan M."/>
            <person name="Daum C."/>
            <person name="Ng V."/>
            <person name="Clum A."/>
            <person name="Steindorff A."/>
            <person name="Ohm R.A."/>
            <person name="Martin F."/>
            <person name="Silar P."/>
            <person name="Natvig D.O."/>
            <person name="Lalanne C."/>
            <person name="Gautier V."/>
            <person name="Ament-Velasquez S.L."/>
            <person name="Kruys A."/>
            <person name="Hutchinson M.I."/>
            <person name="Powell A.J."/>
            <person name="Barry K."/>
            <person name="Miller A.N."/>
            <person name="Grigoriev I.V."/>
            <person name="Debuchy R."/>
            <person name="Gladieux P."/>
            <person name="Hiltunen Thoren M."/>
            <person name="Johannesson H."/>
        </authorList>
    </citation>
    <scope>NUCLEOTIDE SEQUENCE</scope>
    <source>
        <strain evidence="6">CBS 958.72</strain>
    </source>
</reference>
<protein>
    <recommendedName>
        <fullName evidence="8">Ankyrin</fullName>
    </recommendedName>
</protein>
<keyword evidence="1" id="KW-0677">Repeat</keyword>
<evidence type="ECO:0000313" key="7">
    <source>
        <dbReference type="Proteomes" id="UP001287356"/>
    </source>
</evidence>
<dbReference type="AlphaFoldDB" id="A0AAE0NCW3"/>
<dbReference type="PROSITE" id="PS50297">
    <property type="entry name" value="ANK_REP_REGION"/>
    <property type="match status" value="1"/>
</dbReference>
<gene>
    <name evidence="6" type="ORF">B0T24DRAFT_663087</name>
</gene>
<evidence type="ECO:0000256" key="3">
    <source>
        <dbReference type="PROSITE-ProRule" id="PRU00023"/>
    </source>
</evidence>
<feature type="coiled-coil region" evidence="4">
    <location>
        <begin position="79"/>
        <end position="145"/>
    </location>
</feature>
<comment type="caution">
    <text evidence="6">The sequence shown here is derived from an EMBL/GenBank/DDBJ whole genome shotgun (WGS) entry which is preliminary data.</text>
</comment>
<evidence type="ECO:0008006" key="8">
    <source>
        <dbReference type="Google" id="ProtNLM"/>
    </source>
</evidence>
<keyword evidence="5" id="KW-0732">Signal</keyword>
<dbReference type="PROSITE" id="PS50088">
    <property type="entry name" value="ANK_REPEAT"/>
    <property type="match status" value="1"/>
</dbReference>
<dbReference type="SMART" id="SM00248">
    <property type="entry name" value="ANK"/>
    <property type="match status" value="2"/>
</dbReference>